<keyword evidence="1" id="KW-0812">Transmembrane</keyword>
<comment type="caution">
    <text evidence="2">The sequence shown here is derived from an EMBL/GenBank/DDBJ whole genome shotgun (WGS) entry which is preliminary data.</text>
</comment>
<organism evidence="2 3">
    <name type="scientific">Chytriomyces confervae</name>
    <dbReference type="NCBI Taxonomy" id="246404"/>
    <lineage>
        <taxon>Eukaryota</taxon>
        <taxon>Fungi</taxon>
        <taxon>Fungi incertae sedis</taxon>
        <taxon>Chytridiomycota</taxon>
        <taxon>Chytridiomycota incertae sedis</taxon>
        <taxon>Chytridiomycetes</taxon>
        <taxon>Chytridiales</taxon>
        <taxon>Chytriomycetaceae</taxon>
        <taxon>Chytriomyces</taxon>
    </lineage>
</organism>
<dbReference type="OrthoDB" id="2122814at2759"/>
<dbReference type="AlphaFoldDB" id="A0A507CJ67"/>
<reference evidence="2 3" key="1">
    <citation type="journal article" date="2019" name="Sci. Rep.">
        <title>Comparative genomics of chytrid fungi reveal insights into the obligate biotrophic and pathogenic lifestyle of Synchytrium endobioticum.</title>
        <authorList>
            <person name="van de Vossenberg B.T.L.H."/>
            <person name="Warris S."/>
            <person name="Nguyen H.D.T."/>
            <person name="van Gent-Pelzer M.P.E."/>
            <person name="Joly D.L."/>
            <person name="van de Geest H.C."/>
            <person name="Bonants P.J.M."/>
            <person name="Smith D.S."/>
            <person name="Levesque C.A."/>
            <person name="van der Lee T.A.J."/>
        </authorList>
    </citation>
    <scope>NUCLEOTIDE SEQUENCE [LARGE SCALE GENOMIC DNA]</scope>
    <source>
        <strain evidence="2 3">CBS 675.73</strain>
    </source>
</reference>
<keyword evidence="1" id="KW-1133">Transmembrane helix</keyword>
<gene>
    <name evidence="2" type="ORF">CcCBS67573_g10661</name>
</gene>
<dbReference type="EMBL" id="QEAP01001903">
    <property type="protein sequence ID" value="TPX39628.1"/>
    <property type="molecule type" value="Genomic_DNA"/>
</dbReference>
<feature type="transmembrane region" description="Helical" evidence="1">
    <location>
        <begin position="215"/>
        <end position="233"/>
    </location>
</feature>
<protein>
    <submittedName>
        <fullName evidence="2">Uncharacterized protein</fullName>
    </submittedName>
</protein>
<sequence>MSNIANTEISTNATFTSTTNSTVAAANNSGTGGGSGLSMVQYAFLSIIVEKNLSNNLILQARPAMVHFQRMSNSANPSVSSNSTFTNATNSTLATADGSGSGGGGGSGLSIPQYAFLSIIVGLVIEISFTGIITITLRLFKKGGSKNFWKVASLMLFFNVWCIVYMVFFTLSFFAVKENCIVINTMSNISSQLFYVTYDLFMLYKTYAVSRSNRVVLYCIFVIVAHRAVWTGWDIAKSTGVYDPETDVCAYYQYPLSGFGYNAADLICDAFCTVVAIGFNCQFLFTSFGKLGEMIVKDNVLRSVLILSVNSYLLYVNLNVSDLMTILVAYMLQNYMYTRALNAEMFWAEERKIASVISRSGANSTSKFNTSSSAVKSAAYWSKLTPTCAVIDWSSRTACSSYTDSNLDHAARSFSTRWCNIRTIPVNFYQFLKLEFLERCVTATAIVASTIRLNQTPAAEADRVSLCHSTRCCQSLLAS</sequence>
<evidence type="ECO:0000313" key="2">
    <source>
        <dbReference type="EMBL" id="TPX39628.1"/>
    </source>
</evidence>
<evidence type="ECO:0000256" key="1">
    <source>
        <dbReference type="SAM" id="Phobius"/>
    </source>
</evidence>
<feature type="transmembrane region" description="Helical" evidence="1">
    <location>
        <begin position="152"/>
        <end position="175"/>
    </location>
</feature>
<keyword evidence="3" id="KW-1185">Reference proteome</keyword>
<dbReference type="Proteomes" id="UP000320333">
    <property type="component" value="Unassembled WGS sequence"/>
</dbReference>
<evidence type="ECO:0000313" key="3">
    <source>
        <dbReference type="Proteomes" id="UP000320333"/>
    </source>
</evidence>
<feature type="transmembrane region" description="Helical" evidence="1">
    <location>
        <begin position="114"/>
        <end position="140"/>
    </location>
</feature>
<keyword evidence="1" id="KW-0472">Membrane</keyword>
<accession>A0A507CJ67</accession>
<name>A0A507CJ67_9FUNG</name>
<proteinExistence type="predicted"/>
<feature type="transmembrane region" description="Helical" evidence="1">
    <location>
        <begin position="312"/>
        <end position="332"/>
    </location>
</feature>